<dbReference type="Pfam" id="PF11706">
    <property type="entry name" value="zf-CGNR"/>
    <property type="match status" value="1"/>
</dbReference>
<feature type="domain" description="Zinc finger CGNR" evidence="1">
    <location>
        <begin position="136"/>
        <end position="178"/>
    </location>
</feature>
<keyword evidence="3" id="KW-1185">Reference proteome</keyword>
<dbReference type="Gene3D" id="1.10.3300.10">
    <property type="entry name" value="Jann2411-like domain"/>
    <property type="match status" value="1"/>
</dbReference>
<dbReference type="SUPFAM" id="SSF160904">
    <property type="entry name" value="Jann2411-like"/>
    <property type="match status" value="1"/>
</dbReference>
<name>A0ABN1R4Y0_9ACTN</name>
<sequence length="184" mass="20191">MEAMDPRPLTGEPISLELLNTRWPQDGEPQDLLSSLDGLAIWLASPTVASELGEHPVHADEPTLAALLRARDALAELLADPANTAAADAVLARGRLRLTASPQGPAERLELDDPAYYPAWTAVRDYLRLVGDRPDRLRKCAHDACVLHFFDTSKNGTRRWCSMAACGNRAKASRHYARARTGRD</sequence>
<accession>A0ABN1R4Y0</accession>
<dbReference type="InterPro" id="IPR010852">
    <property type="entry name" value="ABATE"/>
</dbReference>
<evidence type="ECO:0000313" key="3">
    <source>
        <dbReference type="Proteomes" id="UP001500665"/>
    </source>
</evidence>
<dbReference type="EMBL" id="BAAAHH010000011">
    <property type="protein sequence ID" value="GAA0951650.1"/>
    <property type="molecule type" value="Genomic_DNA"/>
</dbReference>
<organism evidence="2 3">
    <name type="scientific">Actinocorallia libanotica</name>
    <dbReference type="NCBI Taxonomy" id="46162"/>
    <lineage>
        <taxon>Bacteria</taxon>
        <taxon>Bacillati</taxon>
        <taxon>Actinomycetota</taxon>
        <taxon>Actinomycetes</taxon>
        <taxon>Streptosporangiales</taxon>
        <taxon>Thermomonosporaceae</taxon>
        <taxon>Actinocorallia</taxon>
    </lineage>
</organism>
<dbReference type="PANTHER" id="PTHR35525:SF3">
    <property type="entry name" value="BLL6575 PROTEIN"/>
    <property type="match status" value="1"/>
</dbReference>
<dbReference type="InterPro" id="IPR021005">
    <property type="entry name" value="Znf_CGNR"/>
</dbReference>
<dbReference type="PANTHER" id="PTHR35525">
    <property type="entry name" value="BLL6575 PROTEIN"/>
    <property type="match status" value="1"/>
</dbReference>
<dbReference type="Proteomes" id="UP001500665">
    <property type="component" value="Unassembled WGS sequence"/>
</dbReference>
<evidence type="ECO:0000313" key="2">
    <source>
        <dbReference type="EMBL" id="GAA0951650.1"/>
    </source>
</evidence>
<comment type="caution">
    <text evidence="2">The sequence shown here is derived from an EMBL/GenBank/DDBJ whole genome shotgun (WGS) entry which is preliminary data.</text>
</comment>
<reference evidence="2 3" key="1">
    <citation type="journal article" date="2019" name="Int. J. Syst. Evol. Microbiol.">
        <title>The Global Catalogue of Microorganisms (GCM) 10K type strain sequencing project: providing services to taxonomists for standard genome sequencing and annotation.</title>
        <authorList>
            <consortium name="The Broad Institute Genomics Platform"/>
            <consortium name="The Broad Institute Genome Sequencing Center for Infectious Disease"/>
            <person name="Wu L."/>
            <person name="Ma J."/>
        </authorList>
    </citation>
    <scope>NUCLEOTIDE SEQUENCE [LARGE SCALE GENOMIC DNA]</scope>
    <source>
        <strain evidence="2 3">JCM 10696</strain>
    </source>
</reference>
<evidence type="ECO:0000259" key="1">
    <source>
        <dbReference type="Pfam" id="PF11706"/>
    </source>
</evidence>
<dbReference type="InterPro" id="IPR023286">
    <property type="entry name" value="ABATE_dom_sf"/>
</dbReference>
<proteinExistence type="predicted"/>
<protein>
    <submittedName>
        <fullName evidence="2">CGNR zinc finger domain-containing protein</fullName>
    </submittedName>
</protein>
<gene>
    <name evidence="2" type="ORF">GCM10009550_31530</name>
</gene>
<dbReference type="Pfam" id="PF07336">
    <property type="entry name" value="ABATE"/>
    <property type="match status" value="1"/>
</dbReference>